<dbReference type="Gene3D" id="1.25.40.20">
    <property type="entry name" value="Ankyrin repeat-containing domain"/>
    <property type="match status" value="1"/>
</dbReference>
<reference evidence="2 3" key="1">
    <citation type="submission" date="2020-05" db="EMBL/GenBank/DDBJ databases">
        <title>Vigna angularis (adzuki bean) Var. LongXiaoDou No. 4 denovo assembly.</title>
        <authorList>
            <person name="Xiang H."/>
        </authorList>
    </citation>
    <scope>NUCLEOTIDE SEQUENCE [LARGE SCALE GENOMIC DNA]</scope>
    <source>
        <tissue evidence="2">Leaf</tissue>
    </source>
</reference>
<dbReference type="GO" id="GO:0005886">
    <property type="term" value="C:plasma membrane"/>
    <property type="evidence" value="ECO:0007669"/>
    <property type="project" value="UniProtKB-SubCell"/>
</dbReference>
<evidence type="ECO:0000313" key="3">
    <source>
        <dbReference type="Proteomes" id="UP000743370"/>
    </source>
</evidence>
<sequence length="158" mass="17983">MLEQDWELLTSAITKGWATVLHIVVGANHVHFVEELLKLMQPDELELQDLKGNTAFCFAAAVGNVQIAQIMERKNESLPTIRGGGDFTPLHLAVLLGRTEMAWHLFPKTKQIFQEVDWTTVFFLSINCGLYDRPIILIVYQITPRSISYKNIKNNDTQ</sequence>
<organism evidence="2 3">
    <name type="scientific">Phaseolus angularis</name>
    <name type="common">Azuki bean</name>
    <name type="synonym">Vigna angularis</name>
    <dbReference type="NCBI Taxonomy" id="3914"/>
    <lineage>
        <taxon>Eukaryota</taxon>
        <taxon>Viridiplantae</taxon>
        <taxon>Streptophyta</taxon>
        <taxon>Embryophyta</taxon>
        <taxon>Tracheophyta</taxon>
        <taxon>Spermatophyta</taxon>
        <taxon>Magnoliopsida</taxon>
        <taxon>eudicotyledons</taxon>
        <taxon>Gunneridae</taxon>
        <taxon>Pentapetalae</taxon>
        <taxon>rosids</taxon>
        <taxon>fabids</taxon>
        <taxon>Fabales</taxon>
        <taxon>Fabaceae</taxon>
        <taxon>Papilionoideae</taxon>
        <taxon>50 kb inversion clade</taxon>
        <taxon>NPAAA clade</taxon>
        <taxon>indigoferoid/millettioid clade</taxon>
        <taxon>Phaseoleae</taxon>
        <taxon>Vigna</taxon>
    </lineage>
</organism>
<dbReference type="InterPro" id="IPR002110">
    <property type="entry name" value="Ankyrin_rpt"/>
</dbReference>
<dbReference type="SUPFAM" id="SSF48403">
    <property type="entry name" value="Ankyrin repeat"/>
    <property type="match status" value="1"/>
</dbReference>
<proteinExistence type="predicted"/>
<protein>
    <recommendedName>
        <fullName evidence="4">PGG domain-containing protein</fullName>
    </recommendedName>
</protein>
<accession>A0A8T0JZ78</accession>
<dbReference type="SMART" id="SM00248">
    <property type="entry name" value="ANK"/>
    <property type="match status" value="3"/>
</dbReference>
<dbReference type="PANTHER" id="PTHR47303:SF1">
    <property type="entry name" value="NF-KAPPA-B INHIBITOR BETA"/>
    <property type="match status" value="1"/>
</dbReference>
<comment type="caution">
    <text evidence="2">The sequence shown here is derived from an EMBL/GenBank/DDBJ whole genome shotgun (WGS) entry which is preliminary data.</text>
</comment>
<comment type="subcellular location">
    <subcellularLocation>
        <location evidence="1">Cell membrane</location>
        <topology evidence="1">Peripheral membrane protein</topology>
        <orientation evidence="1">Cytoplasmic side</orientation>
    </subcellularLocation>
</comment>
<evidence type="ECO:0008006" key="4">
    <source>
        <dbReference type="Google" id="ProtNLM"/>
    </source>
</evidence>
<name>A0A8T0JZ78_PHAAN</name>
<dbReference type="InterPro" id="IPR036770">
    <property type="entry name" value="Ankyrin_rpt-contain_sf"/>
</dbReference>
<dbReference type="Proteomes" id="UP000743370">
    <property type="component" value="Unassembled WGS sequence"/>
</dbReference>
<evidence type="ECO:0000313" key="2">
    <source>
        <dbReference type="EMBL" id="KAG2384940.1"/>
    </source>
</evidence>
<dbReference type="PANTHER" id="PTHR47303">
    <property type="match status" value="1"/>
</dbReference>
<dbReference type="EMBL" id="JABFOF010000008">
    <property type="protein sequence ID" value="KAG2384940.1"/>
    <property type="molecule type" value="Genomic_DNA"/>
</dbReference>
<evidence type="ECO:0000256" key="1">
    <source>
        <dbReference type="ARBA" id="ARBA00004413"/>
    </source>
</evidence>
<dbReference type="AlphaFoldDB" id="A0A8T0JZ78"/>
<gene>
    <name evidence="2" type="ORF">HKW66_Vig0120320</name>
</gene>
<dbReference type="Pfam" id="PF12796">
    <property type="entry name" value="Ank_2"/>
    <property type="match status" value="1"/>
</dbReference>